<protein>
    <submittedName>
        <fullName evidence="2">Biotin holocarboxylase synthetase</fullName>
    </submittedName>
</protein>
<evidence type="ECO:0000313" key="4">
    <source>
        <dbReference type="Proteomes" id="UP000570595"/>
    </source>
</evidence>
<reference evidence="4 5" key="1">
    <citation type="submission" date="2020-04" db="EMBL/GenBank/DDBJ databases">
        <title>Perkinsus olseni comparative genomics.</title>
        <authorList>
            <person name="Bogema D.R."/>
        </authorList>
    </citation>
    <scope>NUCLEOTIDE SEQUENCE [LARGE SCALE GENOMIC DNA]</scope>
    <source>
        <strain evidence="2">ATCC PRA-179</strain>
        <strain evidence="3">ATCC PRA-31</strain>
    </source>
</reference>
<dbReference type="Proteomes" id="UP000570595">
    <property type="component" value="Unassembled WGS sequence"/>
</dbReference>
<evidence type="ECO:0000259" key="1">
    <source>
        <dbReference type="Pfam" id="PF09825"/>
    </source>
</evidence>
<evidence type="ECO:0000313" key="3">
    <source>
        <dbReference type="EMBL" id="KAF4675855.1"/>
    </source>
</evidence>
<evidence type="ECO:0000313" key="5">
    <source>
        <dbReference type="Proteomes" id="UP000572268"/>
    </source>
</evidence>
<dbReference type="Proteomes" id="UP000572268">
    <property type="component" value="Unassembled WGS sequence"/>
</dbReference>
<evidence type="ECO:0000313" key="2">
    <source>
        <dbReference type="EMBL" id="KAF4670362.1"/>
    </source>
</evidence>
<gene>
    <name evidence="2" type="primary">BPL1</name>
    <name evidence="3" type="ORF">FOL46_009646</name>
    <name evidence="2" type="ORF">FOZ61_000552</name>
</gene>
<dbReference type="Pfam" id="PF09825">
    <property type="entry name" value="BPL_N"/>
    <property type="match status" value="1"/>
</dbReference>
<name>A0A7J6MFF8_PEROL</name>
<dbReference type="InterPro" id="IPR019197">
    <property type="entry name" value="Biotin-prot_ligase_N"/>
</dbReference>
<feature type="domain" description="Biotin-protein ligase N-terminal" evidence="1">
    <location>
        <begin position="5"/>
        <end position="149"/>
    </location>
</feature>
<organism evidence="2 4">
    <name type="scientific">Perkinsus olseni</name>
    <name type="common">Perkinsus atlanticus</name>
    <dbReference type="NCBI Taxonomy" id="32597"/>
    <lineage>
        <taxon>Eukaryota</taxon>
        <taxon>Sar</taxon>
        <taxon>Alveolata</taxon>
        <taxon>Perkinsozoa</taxon>
        <taxon>Perkinsea</taxon>
        <taxon>Perkinsida</taxon>
        <taxon>Perkinsidae</taxon>
        <taxon>Perkinsus</taxon>
    </lineage>
</organism>
<dbReference type="OrthoDB" id="425442at2759"/>
<dbReference type="EMBL" id="JABAHT010000011">
    <property type="protein sequence ID" value="KAF4670362.1"/>
    <property type="molecule type" value="Genomic_DNA"/>
</dbReference>
<dbReference type="AlphaFoldDB" id="A0A7J6MFF8"/>
<dbReference type="EMBL" id="JABANN010000009">
    <property type="protein sequence ID" value="KAF4675855.1"/>
    <property type="molecule type" value="Genomic_DNA"/>
</dbReference>
<accession>A0A7J6MFF8</accession>
<sequence>MPISFSCVFDEGGPLEVVGPRELAFHTGPAVGPHLATYGYNSNSGARAAELTDSGSGDAALPHGPIYAYFNGGACFPESQFPVGCRSEVLYRYASSGEPAILRCPVGSGKAILSGVHFEVMPEDLAELHDTDLSEHEVCELMFRTEKNLKILGSSSMPLQMPLIAAARVASASEEGDAHFLAISPREIELGISCSPHSAFVAFMWSLGVRAARLHNIVSNTAIAVRAPTTAPQPLAIFAFETNKKFRRWKFMRMKKKKYNKY</sequence>
<comment type="caution">
    <text evidence="2">The sequence shown here is derived from an EMBL/GenBank/DDBJ whole genome shotgun (WGS) entry which is preliminary data.</text>
</comment>
<proteinExistence type="predicted"/>